<dbReference type="AlphaFoldDB" id="A0A9P7UMU4"/>
<proteinExistence type="predicted"/>
<feature type="compositionally biased region" description="Polar residues" evidence="1">
    <location>
        <begin position="1"/>
        <end position="20"/>
    </location>
</feature>
<gene>
    <name evidence="2" type="ORF">E1B28_013268</name>
</gene>
<feature type="region of interest" description="Disordered" evidence="1">
    <location>
        <begin position="151"/>
        <end position="293"/>
    </location>
</feature>
<dbReference type="RefSeq" id="XP_043003761.1">
    <property type="nucleotide sequence ID" value="XM_043158414.1"/>
</dbReference>
<feature type="compositionally biased region" description="Polar residues" evidence="1">
    <location>
        <begin position="219"/>
        <end position="236"/>
    </location>
</feature>
<keyword evidence="3" id="KW-1185">Reference proteome</keyword>
<feature type="compositionally biased region" description="Basic and acidic residues" evidence="1">
    <location>
        <begin position="22"/>
        <end position="34"/>
    </location>
</feature>
<feature type="region of interest" description="Disordered" evidence="1">
    <location>
        <begin position="1"/>
        <end position="108"/>
    </location>
</feature>
<evidence type="ECO:0000313" key="3">
    <source>
        <dbReference type="Proteomes" id="UP001049176"/>
    </source>
</evidence>
<feature type="compositionally biased region" description="Polar residues" evidence="1">
    <location>
        <begin position="151"/>
        <end position="166"/>
    </location>
</feature>
<evidence type="ECO:0000256" key="1">
    <source>
        <dbReference type="SAM" id="MobiDB-lite"/>
    </source>
</evidence>
<feature type="compositionally biased region" description="Polar residues" evidence="1">
    <location>
        <begin position="244"/>
        <end position="260"/>
    </location>
</feature>
<protein>
    <submittedName>
        <fullName evidence="2">Uncharacterized protein</fullName>
    </submittedName>
</protein>
<dbReference type="KEGG" id="more:E1B28_013268"/>
<feature type="compositionally biased region" description="Acidic residues" evidence="1">
    <location>
        <begin position="35"/>
        <end position="67"/>
    </location>
</feature>
<name>A0A9P7UMU4_9AGAR</name>
<feature type="compositionally biased region" description="Polar residues" evidence="1">
    <location>
        <begin position="276"/>
        <end position="285"/>
    </location>
</feature>
<comment type="caution">
    <text evidence="2">The sequence shown here is derived from an EMBL/GenBank/DDBJ whole genome shotgun (WGS) entry which is preliminary data.</text>
</comment>
<dbReference type="Proteomes" id="UP001049176">
    <property type="component" value="Chromosome 9"/>
</dbReference>
<sequence length="674" mass="72441">MSSVTFRSGRESASWTNSSADLPRHDNHDAHDSDSNSEDSSDDDSSGDEAEDTQSKDVDEDEEDDAGDNSFGSDTISEFEAALIGQLEENENEHNDESITLPNTDITDELIEFSGIGNEEDSDDEDMEDVMATMSTLDSGASTIVASSPTASTLVASAPTSPSTTEPKTDFPGVQPNVGSKRRRVIVDEDNEEESAAYKKLRLSSVEQEKPNDAMYAQSPLSSLSRPGKSCSSTNAPPVGVLTQEDNPTTPSQASATHVSTLEEAVENSDPHSIPVINSESNTDTKMPVSWPGLPRPKHCVKLKSYGGMVPSRTRQTSPILGVPVQQAPPSFYYPHFPIQSVASLPIHAQTEVPSVSTSSLTATHRSSHPLSPPQPPIGPYQAAAFPNYFFGLNDPPPNQFLTQPVFPYVDIPQNMTVDPSTLCLAGYNMNPEMTTPLANEFTVNSGTQGYHHTPQAISAPQILPQTSYIQDYGGMCPMAHPQPQEPYGSYSGTAAATATPPILNSVASSSSSNTVVPTTISTSNSVVGSSGIVAATSTSAGSTKSVVNSLSSPTFTRLPQKVLVCQWVLDDGHICDQTVVGDDEVGGHIANHTLIYRGDKDWNEWENTPLHCQWQYCGASLKAGSLKKHVMRQHFCMKGEKCDRCGHEYGCHDAFKKHLLKDGQCRALKSAKT</sequence>
<dbReference type="EMBL" id="CM032189">
    <property type="protein sequence ID" value="KAG7087290.1"/>
    <property type="molecule type" value="Genomic_DNA"/>
</dbReference>
<organism evidence="2 3">
    <name type="scientific">Marasmius oreades</name>
    <name type="common">fairy-ring Marasmius</name>
    <dbReference type="NCBI Taxonomy" id="181124"/>
    <lineage>
        <taxon>Eukaryota</taxon>
        <taxon>Fungi</taxon>
        <taxon>Dikarya</taxon>
        <taxon>Basidiomycota</taxon>
        <taxon>Agaricomycotina</taxon>
        <taxon>Agaricomycetes</taxon>
        <taxon>Agaricomycetidae</taxon>
        <taxon>Agaricales</taxon>
        <taxon>Marasmiineae</taxon>
        <taxon>Marasmiaceae</taxon>
        <taxon>Marasmius</taxon>
    </lineage>
</organism>
<dbReference type="GeneID" id="66082343"/>
<accession>A0A9P7UMU4</accession>
<reference evidence="2" key="1">
    <citation type="journal article" date="2021" name="Genome Biol. Evol.">
        <title>The assembled and annotated genome of the fairy-ring fungus Marasmius oreades.</title>
        <authorList>
            <person name="Hiltunen M."/>
            <person name="Ament-Velasquez S.L."/>
            <person name="Johannesson H."/>
        </authorList>
    </citation>
    <scope>NUCLEOTIDE SEQUENCE</scope>
    <source>
        <strain evidence="2">03SP1</strain>
    </source>
</reference>
<evidence type="ECO:0000313" key="2">
    <source>
        <dbReference type="EMBL" id="KAG7087290.1"/>
    </source>
</evidence>